<dbReference type="PROSITE" id="PS50935">
    <property type="entry name" value="SSB"/>
    <property type="match status" value="2"/>
</dbReference>
<keyword evidence="6" id="KW-1185">Reference proteome</keyword>
<dbReference type="InterPro" id="IPR012340">
    <property type="entry name" value="NA-bd_OB-fold"/>
</dbReference>
<feature type="region of interest" description="Disordered" evidence="4">
    <location>
        <begin position="222"/>
        <end position="260"/>
    </location>
</feature>
<dbReference type="KEGG" id="dpt:Deipr_2312"/>
<dbReference type="OrthoDB" id="9809878at2"/>
<dbReference type="AlphaFoldDB" id="F0RQ78"/>
<protein>
    <recommendedName>
        <fullName evidence="2 3">Single-stranded DNA-binding protein</fullName>
        <shortName evidence="2">SSB</shortName>
    </recommendedName>
</protein>
<dbReference type="GO" id="GO:0003697">
    <property type="term" value="F:single-stranded DNA binding"/>
    <property type="evidence" value="ECO:0007669"/>
    <property type="project" value="UniProtKB-UniRule"/>
</dbReference>
<dbReference type="EMBL" id="CP002538">
    <property type="protein sequence ID" value="ADY27437.1"/>
    <property type="molecule type" value="Genomic_DNA"/>
</dbReference>
<dbReference type="PANTHER" id="PTHR10302">
    <property type="entry name" value="SINGLE-STRANDED DNA-BINDING PROTEIN"/>
    <property type="match status" value="1"/>
</dbReference>
<evidence type="ECO:0000313" key="6">
    <source>
        <dbReference type="Proteomes" id="UP000007718"/>
    </source>
</evidence>
<name>F0RQ78_DEIPM</name>
<organism evidence="5 6">
    <name type="scientific">Deinococcus proteolyticus (strain ATCC 35074 / DSM 20540 / JCM 6276 / NBRC 101906 / NCIMB 13154 / VKM Ac-1939 / CCM 2703 / MRP)</name>
    <dbReference type="NCBI Taxonomy" id="693977"/>
    <lineage>
        <taxon>Bacteria</taxon>
        <taxon>Thermotogati</taxon>
        <taxon>Deinococcota</taxon>
        <taxon>Deinococci</taxon>
        <taxon>Deinococcales</taxon>
        <taxon>Deinococcaceae</taxon>
        <taxon>Deinococcus</taxon>
    </lineage>
</organism>
<dbReference type="HOGENOM" id="CLU_087573_0_0_0"/>
<reference evidence="6" key="1">
    <citation type="submission" date="2011-02" db="EMBL/GenBank/DDBJ databases">
        <title>The complete sequence of plasmid2 of Deinococcus proteolyticus DSM 20540.</title>
        <authorList>
            <consortium name="US DOE Joint Genome Institute (JGI-PGF)"/>
            <person name="Lucas S."/>
            <person name="Copeland A."/>
            <person name="Lapidus A."/>
            <person name="Bruce D."/>
            <person name="Goodwin L."/>
            <person name="Pitluck S."/>
            <person name="Kyrpides N."/>
            <person name="Mavromatis K."/>
            <person name="Pagani I."/>
            <person name="Ivanova N."/>
            <person name="Ovchinnikova G."/>
            <person name="Zeytun A."/>
            <person name="Detter J.C."/>
            <person name="Han C."/>
            <person name="Land M."/>
            <person name="Hauser L."/>
            <person name="Markowitz V."/>
            <person name="Cheng J.-F."/>
            <person name="Hugenholtz P."/>
            <person name="Woyke T."/>
            <person name="Wu D."/>
            <person name="Pukall R."/>
            <person name="Steenblock K."/>
            <person name="Brambilla E."/>
            <person name="Klenk H.-P."/>
            <person name="Eisen J.A."/>
        </authorList>
    </citation>
    <scope>NUCLEOTIDE SEQUENCE [LARGE SCALE GENOMIC DNA]</scope>
    <source>
        <strain evidence="6">ATCC 35074 / DSM 20540 / JCM 6276 / NBRC 101906 / NCIMB 13154 / VKM Ac-1939 / CCM 2703 / MRP</strain>
        <plasmid evidence="6">Plasmid pDEIPR02</plasmid>
    </source>
</reference>
<accession>F0RQ78</accession>
<dbReference type="NCBIfam" id="TIGR00621">
    <property type="entry name" value="ssb"/>
    <property type="match status" value="1"/>
</dbReference>
<evidence type="ECO:0000256" key="1">
    <source>
        <dbReference type="ARBA" id="ARBA00023125"/>
    </source>
</evidence>
<evidence type="ECO:0000256" key="2">
    <source>
        <dbReference type="HAMAP-Rule" id="MF_00984"/>
    </source>
</evidence>
<proteinExistence type="inferred from homology"/>
<keyword evidence="5" id="KW-0614">Plasmid</keyword>
<dbReference type="InterPro" id="IPR000424">
    <property type="entry name" value="Primosome_PriB/ssb"/>
</dbReference>
<evidence type="ECO:0000256" key="3">
    <source>
        <dbReference type="RuleBase" id="RU000524"/>
    </source>
</evidence>
<evidence type="ECO:0000313" key="5">
    <source>
        <dbReference type="EMBL" id="ADY27437.1"/>
    </source>
</evidence>
<reference evidence="5 6" key="2">
    <citation type="journal article" date="2012" name="Stand. Genomic Sci.">
        <title>Complete genome sequence of the orange-red pigmented, radioresistant Deinococcus proteolyticus type strain (MRP(T)).</title>
        <authorList>
            <person name="Copeland A."/>
            <person name="Zeytun A."/>
            <person name="Yassawong M."/>
            <person name="Nolan M."/>
            <person name="Lucas S."/>
            <person name="Hammon N."/>
            <person name="Deshpande S."/>
            <person name="Cheng J.F."/>
            <person name="Han C."/>
            <person name="Tapia R."/>
            <person name="Goodwin L.A."/>
            <person name="Pitluck S."/>
            <person name="Mavromatis K."/>
            <person name="Liolios K."/>
            <person name="Pagani I."/>
            <person name="Ivanova N."/>
            <person name="Mikhailova N."/>
            <person name="Pati A."/>
            <person name="Chen A."/>
            <person name="Palaniappan K."/>
            <person name="Land M."/>
            <person name="Hauser L."/>
            <person name="Jeffries C.D."/>
            <person name="Brambilla E.M."/>
            <person name="Rohde M."/>
            <person name="Sikorski J."/>
            <person name="Pukall R."/>
            <person name="Goker M."/>
            <person name="Detter J.C."/>
            <person name="Woyke T."/>
            <person name="Bristow J."/>
            <person name="Eisen J.A."/>
            <person name="Markowitz V."/>
            <person name="Hugenholtz P."/>
            <person name="Kyrpides N.C."/>
            <person name="Klenk H.P."/>
            <person name="Lapidus A."/>
        </authorList>
    </citation>
    <scope>NUCLEOTIDE SEQUENCE [LARGE SCALE GENOMIC DNA]</scope>
    <source>
        <strain evidence="6">ATCC 35074 / DSM 20540 / JCM 6276 / NBRC 101906 / NCIMB 13154 / VKM Ac-1939 / CCM 2703 / MRP</strain>
        <plasmid evidence="6">Plasmid pDEIPR02</plasmid>
    </source>
</reference>
<dbReference type="PANTHER" id="PTHR10302:SF0">
    <property type="entry name" value="SINGLE-STRANDED DNA-BINDING PROTEIN, MITOCHONDRIAL"/>
    <property type="match status" value="1"/>
</dbReference>
<dbReference type="CDD" id="cd04496">
    <property type="entry name" value="SSB_OBF"/>
    <property type="match status" value="2"/>
</dbReference>
<dbReference type="RefSeq" id="WP_013615791.1">
    <property type="nucleotide sequence ID" value="NC_015162.1"/>
</dbReference>
<evidence type="ECO:0000256" key="4">
    <source>
        <dbReference type="SAM" id="MobiDB-lite"/>
    </source>
</evidence>
<geneLocation type="plasmid" evidence="5 6">
    <name>pDEIPR02</name>
</geneLocation>
<dbReference type="GO" id="GO:0009295">
    <property type="term" value="C:nucleoid"/>
    <property type="evidence" value="ECO:0007669"/>
    <property type="project" value="TreeGrafter"/>
</dbReference>
<dbReference type="SUPFAM" id="SSF50249">
    <property type="entry name" value="Nucleic acid-binding proteins"/>
    <property type="match status" value="2"/>
</dbReference>
<comment type="caution">
    <text evidence="2">Lacks conserved residue(s) required for the propagation of feature annotation.</text>
</comment>
<keyword evidence="1 2" id="KW-0238">DNA-binding</keyword>
<dbReference type="HAMAP" id="MF_00984">
    <property type="entry name" value="SSB"/>
    <property type="match status" value="1"/>
</dbReference>
<dbReference type="Gene3D" id="2.40.50.140">
    <property type="entry name" value="Nucleic acid-binding proteins"/>
    <property type="match status" value="2"/>
</dbReference>
<gene>
    <name evidence="5" type="ordered locus">Deipr_2312</name>
</gene>
<dbReference type="Proteomes" id="UP000007718">
    <property type="component" value="Plasmid pDEIPR02"/>
</dbReference>
<dbReference type="Pfam" id="PF00436">
    <property type="entry name" value="SSB"/>
    <property type="match status" value="2"/>
</dbReference>
<dbReference type="InterPro" id="IPR011344">
    <property type="entry name" value="ssDNA-bd"/>
</dbReference>
<sequence length="260" mass="28465">MNKVTLIGTITRSPEFRNNNGLDILEMTVGGERREGDKSFPFYGRVNVLGKRVASIQSAGLAQGDAVLVEGTLEQNSWETEGGEKRSALRIKGMNVQKLSGNFETEQDQSGGLRMKGGRNLVQLSGHLGQDAEVRQTDKGAVADLRLAVTESWTDKDGERQEKTHWVTVTVWRELAERAESMRKGTPVYIEGALVNDSWTDKEGNKRNTQKVEACDLQVLQRFSKPADSKPSGSARPEVVRSAASQGAEGAAPSDEDMPF</sequence>
<dbReference type="GO" id="GO:0006260">
    <property type="term" value="P:DNA replication"/>
    <property type="evidence" value="ECO:0007669"/>
    <property type="project" value="InterPro"/>
</dbReference>